<dbReference type="Pfam" id="PF19054">
    <property type="entry name" value="DUF5753"/>
    <property type="match status" value="1"/>
</dbReference>
<feature type="domain" description="HTH cro/C1-type" evidence="1">
    <location>
        <begin position="21"/>
        <end position="74"/>
    </location>
</feature>
<accession>A0A931EZX1</accession>
<protein>
    <submittedName>
        <fullName evidence="2">Helix-turn-helix domain-containing protein</fullName>
    </submittedName>
</protein>
<evidence type="ECO:0000313" key="3">
    <source>
        <dbReference type="Proteomes" id="UP000605361"/>
    </source>
</evidence>
<reference evidence="2" key="1">
    <citation type="submission" date="2020-11" db="EMBL/GenBank/DDBJ databases">
        <title>Whole-genome analyses of Nonomuraea sp. K274.</title>
        <authorList>
            <person name="Veyisoglu A."/>
        </authorList>
    </citation>
    <scope>NUCLEOTIDE SEQUENCE</scope>
    <source>
        <strain evidence="2">K274</strain>
    </source>
</reference>
<dbReference type="InterPro" id="IPR043917">
    <property type="entry name" value="DUF5753"/>
</dbReference>
<dbReference type="AlphaFoldDB" id="A0A931EZX1"/>
<dbReference type="CDD" id="cd00093">
    <property type="entry name" value="HTH_XRE"/>
    <property type="match status" value="1"/>
</dbReference>
<dbReference type="InterPro" id="IPR001387">
    <property type="entry name" value="Cro/C1-type_HTH"/>
</dbReference>
<dbReference type="GO" id="GO:0003677">
    <property type="term" value="F:DNA binding"/>
    <property type="evidence" value="ECO:0007669"/>
    <property type="project" value="InterPro"/>
</dbReference>
<dbReference type="RefSeq" id="WP_195894677.1">
    <property type="nucleotide sequence ID" value="NZ_JADOGI010000017.1"/>
</dbReference>
<dbReference type="Pfam" id="PF13560">
    <property type="entry name" value="HTH_31"/>
    <property type="match status" value="1"/>
</dbReference>
<name>A0A931EZX1_9ACTN</name>
<sequence>MSAELNIPSDVSPEAVFGAELRRLRHAEGWSLDGLGNRLGYSGTMIGYWERAKRPVPEEAVTAAEGVFGLKGELVALWKEINPKAPPRWFRQWPKIESAARLLRFWEPLLVPGILQTEQYARAVLRAEPGATKEKVEEALKSRLCRQSIFSRPNPPTVQFVIDEGVLHRSVEGAAVMHEQLTYLLTLMDKITIQVVPLSVGMNCGLLGGFAIAHVPGAPDAAYLETASNGQVTDRVEEVEAISLRYDTIRAWAHPVHVTRDLLKETIVRYEQ</sequence>
<dbReference type="SUPFAM" id="SSF47413">
    <property type="entry name" value="lambda repressor-like DNA-binding domains"/>
    <property type="match status" value="1"/>
</dbReference>
<dbReference type="Gene3D" id="1.10.260.40">
    <property type="entry name" value="lambda repressor-like DNA-binding domains"/>
    <property type="match status" value="1"/>
</dbReference>
<proteinExistence type="predicted"/>
<dbReference type="InterPro" id="IPR010982">
    <property type="entry name" value="Lambda_DNA-bd_dom_sf"/>
</dbReference>
<dbReference type="Proteomes" id="UP000605361">
    <property type="component" value="Unassembled WGS sequence"/>
</dbReference>
<organism evidence="2 3">
    <name type="scientific">Nonomuraea cypriaca</name>
    <dbReference type="NCBI Taxonomy" id="1187855"/>
    <lineage>
        <taxon>Bacteria</taxon>
        <taxon>Bacillati</taxon>
        <taxon>Actinomycetota</taxon>
        <taxon>Actinomycetes</taxon>
        <taxon>Streptosporangiales</taxon>
        <taxon>Streptosporangiaceae</taxon>
        <taxon>Nonomuraea</taxon>
    </lineage>
</organism>
<evidence type="ECO:0000313" key="2">
    <source>
        <dbReference type="EMBL" id="MBF8185693.1"/>
    </source>
</evidence>
<dbReference type="PROSITE" id="PS50943">
    <property type="entry name" value="HTH_CROC1"/>
    <property type="match status" value="1"/>
</dbReference>
<dbReference type="SMART" id="SM00530">
    <property type="entry name" value="HTH_XRE"/>
    <property type="match status" value="1"/>
</dbReference>
<dbReference type="EMBL" id="JADOGI010000017">
    <property type="protein sequence ID" value="MBF8185693.1"/>
    <property type="molecule type" value="Genomic_DNA"/>
</dbReference>
<gene>
    <name evidence="2" type="ORF">ITP53_08065</name>
</gene>
<comment type="caution">
    <text evidence="2">The sequence shown here is derived from an EMBL/GenBank/DDBJ whole genome shotgun (WGS) entry which is preliminary data.</text>
</comment>
<evidence type="ECO:0000259" key="1">
    <source>
        <dbReference type="PROSITE" id="PS50943"/>
    </source>
</evidence>
<keyword evidence="3" id="KW-1185">Reference proteome</keyword>